<comment type="caution">
    <text evidence="2">The sequence shown here is derived from an EMBL/GenBank/DDBJ whole genome shotgun (WGS) entry which is preliminary data.</text>
</comment>
<evidence type="ECO:0000313" key="2">
    <source>
        <dbReference type="EMBL" id="KAK3803360.1"/>
    </source>
</evidence>
<sequence length="92" mass="10168">MLDHNHNRLQIILFKERHKHNIASASPRSCPPVPQLPLIPLTCASFRSWLGTLALPASSEQSLSIKHAGPGRRQRSLSRQTARLALASSSPR</sequence>
<dbReference type="Proteomes" id="UP001283361">
    <property type="component" value="Unassembled WGS sequence"/>
</dbReference>
<accession>A0AAE1BC24</accession>
<feature type="compositionally biased region" description="Polar residues" evidence="1">
    <location>
        <begin position="77"/>
        <end position="92"/>
    </location>
</feature>
<dbReference type="AlphaFoldDB" id="A0AAE1BC24"/>
<name>A0AAE1BC24_9GAST</name>
<proteinExistence type="predicted"/>
<dbReference type="EMBL" id="JAWDGP010000148">
    <property type="protein sequence ID" value="KAK3803360.1"/>
    <property type="molecule type" value="Genomic_DNA"/>
</dbReference>
<keyword evidence="3" id="KW-1185">Reference proteome</keyword>
<evidence type="ECO:0000256" key="1">
    <source>
        <dbReference type="SAM" id="MobiDB-lite"/>
    </source>
</evidence>
<reference evidence="2" key="1">
    <citation type="journal article" date="2023" name="G3 (Bethesda)">
        <title>A reference genome for the long-term kleptoplast-retaining sea slug Elysia crispata morphotype clarki.</title>
        <authorList>
            <person name="Eastman K.E."/>
            <person name="Pendleton A.L."/>
            <person name="Shaikh M.A."/>
            <person name="Suttiyut T."/>
            <person name="Ogas R."/>
            <person name="Tomko P."/>
            <person name="Gavelis G."/>
            <person name="Widhalm J.R."/>
            <person name="Wisecaver J.H."/>
        </authorList>
    </citation>
    <scope>NUCLEOTIDE SEQUENCE</scope>
    <source>
        <strain evidence="2">ECLA1</strain>
    </source>
</reference>
<protein>
    <submittedName>
        <fullName evidence="2">Uncharacterized protein</fullName>
    </submittedName>
</protein>
<organism evidence="2 3">
    <name type="scientific">Elysia crispata</name>
    <name type="common">lettuce slug</name>
    <dbReference type="NCBI Taxonomy" id="231223"/>
    <lineage>
        <taxon>Eukaryota</taxon>
        <taxon>Metazoa</taxon>
        <taxon>Spiralia</taxon>
        <taxon>Lophotrochozoa</taxon>
        <taxon>Mollusca</taxon>
        <taxon>Gastropoda</taxon>
        <taxon>Heterobranchia</taxon>
        <taxon>Euthyneura</taxon>
        <taxon>Panpulmonata</taxon>
        <taxon>Sacoglossa</taxon>
        <taxon>Placobranchoidea</taxon>
        <taxon>Plakobranchidae</taxon>
        <taxon>Elysia</taxon>
    </lineage>
</organism>
<gene>
    <name evidence="2" type="ORF">RRG08_006913</name>
</gene>
<evidence type="ECO:0000313" key="3">
    <source>
        <dbReference type="Proteomes" id="UP001283361"/>
    </source>
</evidence>
<feature type="region of interest" description="Disordered" evidence="1">
    <location>
        <begin position="61"/>
        <end position="92"/>
    </location>
</feature>